<proteinExistence type="predicted"/>
<gene>
    <name evidence="1" type="ORF">H4W31_001781</name>
</gene>
<sequence>MRGTRLGRGGARRWAMTAPAARRTRNRLILSARLIVVEHWPGTDGNCPICKLPDCWALATASAYLDVVNDPFVPARLAVDVVHIDSRATLSAMGATGGEPVDGGEGELAG</sequence>
<comment type="caution">
    <text evidence="1">The sequence shown here is derived from an EMBL/GenBank/DDBJ whole genome shotgun (WGS) entry which is preliminary data.</text>
</comment>
<evidence type="ECO:0000313" key="2">
    <source>
        <dbReference type="Proteomes" id="UP000649753"/>
    </source>
</evidence>
<organism evidence="1 2">
    <name type="scientific">Plantactinospora soyae</name>
    <dbReference type="NCBI Taxonomy" id="1544732"/>
    <lineage>
        <taxon>Bacteria</taxon>
        <taxon>Bacillati</taxon>
        <taxon>Actinomycetota</taxon>
        <taxon>Actinomycetes</taxon>
        <taxon>Micromonosporales</taxon>
        <taxon>Micromonosporaceae</taxon>
        <taxon>Plantactinospora</taxon>
    </lineage>
</organism>
<name>A0A927M658_9ACTN</name>
<keyword evidence="2" id="KW-1185">Reference proteome</keyword>
<protein>
    <submittedName>
        <fullName evidence="1">Uncharacterized protein</fullName>
    </submittedName>
</protein>
<evidence type="ECO:0000313" key="1">
    <source>
        <dbReference type="EMBL" id="MBE1486143.1"/>
    </source>
</evidence>
<dbReference type="EMBL" id="JADBEB010000001">
    <property type="protein sequence ID" value="MBE1486143.1"/>
    <property type="molecule type" value="Genomic_DNA"/>
</dbReference>
<dbReference type="AlphaFoldDB" id="A0A927M658"/>
<reference evidence="1" key="1">
    <citation type="submission" date="2020-10" db="EMBL/GenBank/DDBJ databases">
        <title>Sequencing the genomes of 1000 actinobacteria strains.</title>
        <authorList>
            <person name="Klenk H.-P."/>
        </authorList>
    </citation>
    <scope>NUCLEOTIDE SEQUENCE</scope>
    <source>
        <strain evidence="1">DSM 46832</strain>
    </source>
</reference>
<dbReference type="Proteomes" id="UP000649753">
    <property type="component" value="Unassembled WGS sequence"/>
</dbReference>
<accession>A0A927M658</accession>